<organism evidence="1 2">
    <name type="scientific">Herbiconiux daphne</name>
    <dbReference type="NCBI Taxonomy" id="2970914"/>
    <lineage>
        <taxon>Bacteria</taxon>
        <taxon>Bacillati</taxon>
        <taxon>Actinomycetota</taxon>
        <taxon>Actinomycetes</taxon>
        <taxon>Micrococcales</taxon>
        <taxon>Microbacteriaceae</taxon>
        <taxon>Herbiconiux</taxon>
    </lineage>
</organism>
<gene>
    <name evidence="1" type="ORF">N1032_26740</name>
</gene>
<dbReference type="EMBL" id="JANLCJ010000610">
    <property type="protein sequence ID" value="MCS5737333.1"/>
    <property type="molecule type" value="Genomic_DNA"/>
</dbReference>
<evidence type="ECO:0000313" key="2">
    <source>
        <dbReference type="Proteomes" id="UP001165586"/>
    </source>
</evidence>
<name>A0ABT2HBQ9_9MICO</name>
<protein>
    <submittedName>
        <fullName evidence="1">Uncharacterized protein</fullName>
    </submittedName>
</protein>
<dbReference type="Proteomes" id="UP001165586">
    <property type="component" value="Unassembled WGS sequence"/>
</dbReference>
<feature type="non-terminal residue" evidence="1">
    <location>
        <position position="127"/>
    </location>
</feature>
<sequence>MSIRVEIHNHNGQWIEMDRPCFGFLSYINQWDSDDIEDHSDNYEKDGWEEDGIEGFESGNLKSVGYIEEVEAQYLADIQKAMAGLPQYYGGVEVNAESERHGYNRVTFMLPLHDKPMQVPTIAGMML</sequence>
<comment type="caution">
    <text evidence="1">The sequence shown here is derived from an EMBL/GenBank/DDBJ whole genome shotgun (WGS) entry which is preliminary data.</text>
</comment>
<proteinExistence type="predicted"/>
<evidence type="ECO:0000313" key="1">
    <source>
        <dbReference type="EMBL" id="MCS5737333.1"/>
    </source>
</evidence>
<keyword evidence="2" id="KW-1185">Reference proteome</keyword>
<accession>A0ABT2HBQ9</accession>
<dbReference type="RefSeq" id="WP_259543695.1">
    <property type="nucleotide sequence ID" value="NZ_JANLCJ010000610.1"/>
</dbReference>
<reference evidence="1" key="1">
    <citation type="submission" date="2022-08" db="EMBL/GenBank/DDBJ databases">
        <authorList>
            <person name="Deng Y."/>
            <person name="Han X.-F."/>
            <person name="Zhang Y.-Q."/>
        </authorList>
    </citation>
    <scope>NUCLEOTIDE SEQUENCE</scope>
    <source>
        <strain evidence="1">CPCC 203386</strain>
    </source>
</reference>